<keyword evidence="2" id="KW-1185">Reference proteome</keyword>
<proteinExistence type="predicted"/>
<dbReference type="Proteomes" id="UP001371456">
    <property type="component" value="Unassembled WGS sequence"/>
</dbReference>
<dbReference type="Pfam" id="PF00022">
    <property type="entry name" value="Actin"/>
    <property type="match status" value="1"/>
</dbReference>
<dbReference type="AlphaFoldDB" id="A0AAN8U033"/>
<gene>
    <name evidence="1" type="ORF">RDI58_007450</name>
</gene>
<comment type="caution">
    <text evidence="1">The sequence shown here is derived from an EMBL/GenBank/DDBJ whole genome shotgun (WGS) entry which is preliminary data.</text>
</comment>
<dbReference type="Gene3D" id="3.30.420.40">
    <property type="match status" value="1"/>
</dbReference>
<evidence type="ECO:0000313" key="2">
    <source>
        <dbReference type="Proteomes" id="UP001371456"/>
    </source>
</evidence>
<evidence type="ECO:0008006" key="3">
    <source>
        <dbReference type="Google" id="ProtNLM"/>
    </source>
</evidence>
<dbReference type="EMBL" id="JBANQN010000003">
    <property type="protein sequence ID" value="KAK6793997.1"/>
    <property type="molecule type" value="Genomic_DNA"/>
</dbReference>
<organism evidence="1 2">
    <name type="scientific">Solanum bulbocastanum</name>
    <name type="common">Wild potato</name>
    <dbReference type="NCBI Taxonomy" id="147425"/>
    <lineage>
        <taxon>Eukaryota</taxon>
        <taxon>Viridiplantae</taxon>
        <taxon>Streptophyta</taxon>
        <taxon>Embryophyta</taxon>
        <taxon>Tracheophyta</taxon>
        <taxon>Spermatophyta</taxon>
        <taxon>Magnoliopsida</taxon>
        <taxon>eudicotyledons</taxon>
        <taxon>Gunneridae</taxon>
        <taxon>Pentapetalae</taxon>
        <taxon>asterids</taxon>
        <taxon>lamiids</taxon>
        <taxon>Solanales</taxon>
        <taxon>Solanaceae</taxon>
        <taxon>Solanoideae</taxon>
        <taxon>Solaneae</taxon>
        <taxon>Solanum</taxon>
    </lineage>
</organism>
<evidence type="ECO:0000313" key="1">
    <source>
        <dbReference type="EMBL" id="KAK6793997.1"/>
    </source>
</evidence>
<dbReference type="InterPro" id="IPR004000">
    <property type="entry name" value="Actin"/>
</dbReference>
<dbReference type="SUPFAM" id="SSF53067">
    <property type="entry name" value="Actin-like ATPase domain"/>
    <property type="match status" value="1"/>
</dbReference>
<name>A0AAN8U033_SOLBU</name>
<sequence>MKIFLCKLSPYKIVDGKDIQTLVIDNGTAQSMAGFAEDDAPRTVFESIIGRPRHTGVIVMLGQLGRELKDVYVGVKLRVEQVFFI</sequence>
<accession>A0AAN8U033</accession>
<dbReference type="InterPro" id="IPR043129">
    <property type="entry name" value="ATPase_NBD"/>
</dbReference>
<reference evidence="1 2" key="1">
    <citation type="submission" date="2024-02" db="EMBL/GenBank/DDBJ databases">
        <title>de novo genome assembly of Solanum bulbocastanum strain 11H21.</title>
        <authorList>
            <person name="Hosaka A.J."/>
        </authorList>
    </citation>
    <scope>NUCLEOTIDE SEQUENCE [LARGE SCALE GENOMIC DNA]</scope>
    <source>
        <tissue evidence="1">Young leaves</tissue>
    </source>
</reference>
<protein>
    <recommendedName>
        <fullName evidence="3">Actin</fullName>
    </recommendedName>
</protein>